<comment type="caution">
    <text evidence="1">The sequence shown here is derived from an EMBL/GenBank/DDBJ whole genome shotgun (WGS) entry which is preliminary data.</text>
</comment>
<evidence type="ECO:0000313" key="1">
    <source>
        <dbReference type="EMBL" id="GAA3595664.1"/>
    </source>
</evidence>
<reference evidence="2" key="1">
    <citation type="journal article" date="2019" name="Int. J. Syst. Evol. Microbiol.">
        <title>The Global Catalogue of Microorganisms (GCM) 10K type strain sequencing project: providing services to taxonomists for standard genome sequencing and annotation.</title>
        <authorList>
            <consortium name="The Broad Institute Genomics Platform"/>
            <consortium name="The Broad Institute Genome Sequencing Center for Infectious Disease"/>
            <person name="Wu L."/>
            <person name="Ma J."/>
        </authorList>
    </citation>
    <scope>NUCLEOTIDE SEQUENCE [LARGE SCALE GENOMIC DNA]</scope>
    <source>
        <strain evidence="2">JCM 17656</strain>
    </source>
</reference>
<dbReference type="EMBL" id="BAABCE010000039">
    <property type="protein sequence ID" value="GAA3595664.1"/>
    <property type="molecule type" value="Genomic_DNA"/>
</dbReference>
<gene>
    <name evidence="1" type="ORF">GCM10022295_91020</name>
</gene>
<proteinExistence type="predicted"/>
<evidence type="ECO:0000313" key="2">
    <source>
        <dbReference type="Proteomes" id="UP001500707"/>
    </source>
</evidence>
<accession>A0ABP6Z174</accession>
<name>A0ABP6Z174_9ACTN</name>
<keyword evidence="2" id="KW-1185">Reference proteome</keyword>
<sequence>MGAQGFTSTHSSMSRPHGALVQQAGFRSKDAPRYEEAVTAYCRKSGDLAAVAVDALCGPQVSLDGLRLVGRVPSELAEQFHGYSEDRGMVPTVSVEGDAISEELGLLVRAQRAGDILLSRAFFVANFQDWAYTVHDCVPADEWDIR</sequence>
<dbReference type="Proteomes" id="UP001500707">
    <property type="component" value="Unassembled WGS sequence"/>
</dbReference>
<protein>
    <submittedName>
        <fullName evidence="1">Uncharacterized protein</fullName>
    </submittedName>
</protein>
<organism evidence="1 2">
    <name type="scientific">Streptomyces osmaniensis</name>
    <dbReference type="NCBI Taxonomy" id="593134"/>
    <lineage>
        <taxon>Bacteria</taxon>
        <taxon>Bacillati</taxon>
        <taxon>Actinomycetota</taxon>
        <taxon>Actinomycetes</taxon>
        <taxon>Kitasatosporales</taxon>
        <taxon>Streptomycetaceae</taxon>
        <taxon>Streptomyces</taxon>
    </lineage>
</organism>